<evidence type="ECO:0000256" key="2">
    <source>
        <dbReference type="ARBA" id="ARBA00022723"/>
    </source>
</evidence>
<accession>A0ABN8M8E9</accession>
<feature type="domain" description="C2H2-type" evidence="9">
    <location>
        <begin position="216"/>
        <end position="243"/>
    </location>
</feature>
<keyword evidence="4 7" id="KW-0863">Zinc-finger</keyword>
<feature type="compositionally biased region" description="Polar residues" evidence="8">
    <location>
        <begin position="29"/>
        <end position="39"/>
    </location>
</feature>
<dbReference type="Pfam" id="PF00096">
    <property type="entry name" value="zf-C2H2"/>
    <property type="match status" value="7"/>
</dbReference>
<organism evidence="10 11">
    <name type="scientific">Porites evermanni</name>
    <dbReference type="NCBI Taxonomy" id="104178"/>
    <lineage>
        <taxon>Eukaryota</taxon>
        <taxon>Metazoa</taxon>
        <taxon>Cnidaria</taxon>
        <taxon>Anthozoa</taxon>
        <taxon>Hexacorallia</taxon>
        <taxon>Scleractinia</taxon>
        <taxon>Fungiina</taxon>
        <taxon>Poritidae</taxon>
        <taxon>Porites</taxon>
    </lineage>
</organism>
<feature type="domain" description="C2H2-type" evidence="9">
    <location>
        <begin position="915"/>
        <end position="943"/>
    </location>
</feature>
<dbReference type="Proteomes" id="UP001159427">
    <property type="component" value="Unassembled WGS sequence"/>
</dbReference>
<dbReference type="PROSITE" id="PS00028">
    <property type="entry name" value="ZINC_FINGER_C2H2_1"/>
    <property type="match status" value="13"/>
</dbReference>
<feature type="domain" description="C2H2-type" evidence="9">
    <location>
        <begin position="1009"/>
        <end position="1036"/>
    </location>
</feature>
<feature type="compositionally biased region" description="Polar residues" evidence="8">
    <location>
        <begin position="309"/>
        <end position="330"/>
    </location>
</feature>
<keyword evidence="5" id="KW-0862">Zinc</keyword>
<keyword evidence="6" id="KW-0539">Nucleus</keyword>
<feature type="region of interest" description="Disordered" evidence="8">
    <location>
        <begin position="296"/>
        <end position="330"/>
    </location>
</feature>
<dbReference type="PANTHER" id="PTHR16515">
    <property type="entry name" value="PR DOMAIN ZINC FINGER PROTEIN"/>
    <property type="match status" value="1"/>
</dbReference>
<feature type="domain" description="C2H2-type" evidence="9">
    <location>
        <begin position="244"/>
        <end position="267"/>
    </location>
</feature>
<feature type="domain" description="C2H2-type" evidence="9">
    <location>
        <begin position="160"/>
        <end position="187"/>
    </location>
</feature>
<dbReference type="InterPro" id="IPR036236">
    <property type="entry name" value="Znf_C2H2_sf"/>
</dbReference>
<feature type="domain" description="C2H2-type" evidence="9">
    <location>
        <begin position="942"/>
        <end position="969"/>
    </location>
</feature>
<evidence type="ECO:0000256" key="5">
    <source>
        <dbReference type="ARBA" id="ARBA00022833"/>
    </source>
</evidence>
<gene>
    <name evidence="10" type="ORF">PEVE_00021212</name>
</gene>
<evidence type="ECO:0000259" key="9">
    <source>
        <dbReference type="PROSITE" id="PS50157"/>
    </source>
</evidence>
<feature type="domain" description="C2H2-type" evidence="9">
    <location>
        <begin position="188"/>
        <end position="215"/>
    </location>
</feature>
<feature type="domain" description="C2H2-type" evidence="9">
    <location>
        <begin position="887"/>
        <end position="914"/>
    </location>
</feature>
<dbReference type="InterPro" id="IPR050331">
    <property type="entry name" value="Zinc_finger"/>
</dbReference>
<dbReference type="EMBL" id="CALNXI010000284">
    <property type="protein sequence ID" value="CAH3023980.1"/>
    <property type="molecule type" value="Genomic_DNA"/>
</dbReference>
<dbReference type="PANTHER" id="PTHR16515:SF49">
    <property type="entry name" value="GASTRULA ZINC FINGER PROTEIN XLCGF49.1-LIKE-RELATED"/>
    <property type="match status" value="1"/>
</dbReference>
<dbReference type="Gene3D" id="3.30.160.60">
    <property type="entry name" value="Classic Zinc Finger"/>
    <property type="match status" value="11"/>
</dbReference>
<dbReference type="SMART" id="SM00355">
    <property type="entry name" value="ZnF_C2H2"/>
    <property type="match status" value="14"/>
</dbReference>
<keyword evidence="2" id="KW-0479">Metal-binding</keyword>
<feature type="compositionally biased region" description="Basic and acidic residues" evidence="8">
    <location>
        <begin position="1"/>
        <end position="18"/>
    </location>
</feature>
<feature type="domain" description="C2H2-type" evidence="9">
    <location>
        <begin position="131"/>
        <end position="159"/>
    </location>
</feature>
<evidence type="ECO:0000256" key="4">
    <source>
        <dbReference type="ARBA" id="ARBA00022771"/>
    </source>
</evidence>
<feature type="domain" description="C2H2-type" evidence="9">
    <location>
        <begin position="1037"/>
        <end position="1064"/>
    </location>
</feature>
<name>A0ABN8M8E9_9CNID</name>
<keyword evidence="3" id="KW-0677">Repeat</keyword>
<evidence type="ECO:0000256" key="7">
    <source>
        <dbReference type="PROSITE-ProRule" id="PRU00042"/>
    </source>
</evidence>
<feature type="region of interest" description="Disordered" evidence="8">
    <location>
        <begin position="356"/>
        <end position="440"/>
    </location>
</feature>
<dbReference type="PROSITE" id="PS50157">
    <property type="entry name" value="ZINC_FINGER_C2H2_2"/>
    <property type="match status" value="14"/>
</dbReference>
<reference evidence="10 11" key="1">
    <citation type="submission" date="2022-05" db="EMBL/GenBank/DDBJ databases">
        <authorList>
            <consortium name="Genoscope - CEA"/>
            <person name="William W."/>
        </authorList>
    </citation>
    <scope>NUCLEOTIDE SEQUENCE [LARGE SCALE GENOMIC DNA]</scope>
</reference>
<evidence type="ECO:0000313" key="11">
    <source>
        <dbReference type="Proteomes" id="UP001159427"/>
    </source>
</evidence>
<protein>
    <recommendedName>
        <fullName evidence="9">C2H2-type domain-containing protein</fullName>
    </recommendedName>
</protein>
<sequence length="1089" mass="123107">MKDKSKVGESKSLDEVLQRKSGIKRNHTWIESENSQLTGGNAAPMKNSFKLSRDSKEENLPHSKPVKGVGDTGGDQQDLEMAEVNKSDTEEVGSLDQDMDEQDLQSNTVSGTDEFTQEMSGSLMSKRLRMYKCERCNSQYMGLAMLRQHCKDVHGDQKYYKCHVCGKLFSHPSSRNIHLRLHSGEKPYKCTTCGKQFRVSSHLKDHVRVHTGERPYICDICHKGFKQSSDLKKHRRTHTLDKPYKCPICPSAFTRSHHCRGHINSVHKFFKCVACSALFTSEEAFERHKELHPTVFSDDSDRRSRLSDNVVTPRSSVPSEMLSSCSSDSIQVDAETRENNLKWDVANQLLELHKISQHTTSRKNSNNSGSETESVDDVSSPVKKTSATTQAVPEQPLVSPTVVPRLTYQGANVSSNSSSSSRKEPRGVSPPQAISLGTGLQEGKRMQGNTIMYPLMPQSIPQGMEFLMLPFQNMNYKKEEKCVSSQEGVGHGVVLPVRLSPSPSKNISACTSEKQKWSREDQPCAVTTTASSVYSLVNNARLYDSHFATRSGSTDQRNFMELSLRGENSQQERALTEETVEGNNSVACHRVSVIQFHSSSQVTPHNTKNPEDLIKEEEKTQEAHFKSDISPLCDSTSSKLDKKPVVIQQQHQDLQPKNGVINDYLAGISQGHVPYVPLNAESSISLQSWKREFGGPFGKYSWALKEAKKTFELLKMREQALQLASSQSLESKQFTIFPQANAHQSKSSFDRSQVTSVDMLKFLAREQIKQNDTEGDLKSPVSGEEDSESSEAVESGHTSNNEQPKSDGGQQPLPADSPEQKGSPENTIHHCQVCKKTFSRSSLLKQHSVIHMGNKRFKFRCEVCGKMFRTRSHLRDHTRIHTGERPFKCHICQKAFKQSSDLKKHINLHTGTNQFKCEECNMEFRRADALRKHKLGHRTGNMPCGHCGKNFLHISALRQHRAMHNVQPVKTNRAFHRCNFCFKTFTKAESFKVHLEEHTQEQSSAVMLFDCKICSMKFFTQDEFTDHMNIHNGKRPYKCFVCEKEFCIAEHLQDHVRLHAEASSRLRREEGDDEYQRQAELISHSAIHA</sequence>
<evidence type="ECO:0000256" key="1">
    <source>
        <dbReference type="ARBA" id="ARBA00004123"/>
    </source>
</evidence>
<feature type="region of interest" description="Disordered" evidence="8">
    <location>
        <begin position="1"/>
        <end position="76"/>
    </location>
</feature>
<evidence type="ECO:0000256" key="3">
    <source>
        <dbReference type="ARBA" id="ARBA00022737"/>
    </source>
</evidence>
<feature type="domain" description="C2H2-type" evidence="9">
    <location>
        <begin position="859"/>
        <end position="886"/>
    </location>
</feature>
<feature type="compositionally biased region" description="Polar residues" evidence="8">
    <location>
        <begin position="382"/>
        <end position="392"/>
    </location>
</feature>
<dbReference type="SUPFAM" id="SSF57667">
    <property type="entry name" value="beta-beta-alpha zinc fingers"/>
    <property type="match status" value="7"/>
</dbReference>
<feature type="domain" description="C2H2-type" evidence="9">
    <location>
        <begin position="829"/>
        <end position="856"/>
    </location>
</feature>
<keyword evidence="11" id="KW-1185">Reference proteome</keyword>
<evidence type="ECO:0000256" key="6">
    <source>
        <dbReference type="ARBA" id="ARBA00023242"/>
    </source>
</evidence>
<evidence type="ECO:0000256" key="8">
    <source>
        <dbReference type="SAM" id="MobiDB-lite"/>
    </source>
</evidence>
<feature type="compositionally biased region" description="Polar residues" evidence="8">
    <location>
        <begin position="357"/>
        <end position="372"/>
    </location>
</feature>
<proteinExistence type="predicted"/>
<dbReference type="InterPro" id="IPR013087">
    <property type="entry name" value="Znf_C2H2_type"/>
</dbReference>
<feature type="domain" description="C2H2-type" evidence="9">
    <location>
        <begin position="976"/>
        <end position="1003"/>
    </location>
</feature>
<feature type="region of interest" description="Disordered" evidence="8">
    <location>
        <begin position="771"/>
        <end position="826"/>
    </location>
</feature>
<comment type="caution">
    <text evidence="10">The sequence shown here is derived from an EMBL/GenBank/DDBJ whole genome shotgun (WGS) entry which is preliminary data.</text>
</comment>
<comment type="subcellular location">
    <subcellularLocation>
        <location evidence="1">Nucleus</location>
    </subcellularLocation>
</comment>
<feature type="compositionally biased region" description="Basic and acidic residues" evidence="8">
    <location>
        <begin position="51"/>
        <end position="61"/>
    </location>
</feature>
<evidence type="ECO:0000313" key="10">
    <source>
        <dbReference type="EMBL" id="CAH3023980.1"/>
    </source>
</evidence>
<feature type="domain" description="C2H2-type" evidence="9">
    <location>
        <begin position="270"/>
        <end position="292"/>
    </location>
</feature>